<dbReference type="SUPFAM" id="SSF52540">
    <property type="entry name" value="P-loop containing nucleoside triphosphate hydrolases"/>
    <property type="match status" value="1"/>
</dbReference>
<feature type="region of interest" description="Disordered" evidence="12">
    <location>
        <begin position="850"/>
        <end position="878"/>
    </location>
</feature>
<organism evidence="14 15">
    <name type="scientific">Mycoemilia scoparia</name>
    <dbReference type="NCBI Taxonomy" id="417184"/>
    <lineage>
        <taxon>Eukaryota</taxon>
        <taxon>Fungi</taxon>
        <taxon>Fungi incertae sedis</taxon>
        <taxon>Zoopagomycota</taxon>
        <taxon>Kickxellomycotina</taxon>
        <taxon>Kickxellomycetes</taxon>
        <taxon>Kickxellales</taxon>
        <taxon>Kickxellaceae</taxon>
        <taxon>Mycoemilia</taxon>
    </lineage>
</organism>
<dbReference type="InterPro" id="IPR051318">
    <property type="entry name" value="Fe-S_L-Ser"/>
</dbReference>
<keyword evidence="9" id="KW-0408">Iron</keyword>
<feature type="region of interest" description="Disordered" evidence="12">
    <location>
        <begin position="368"/>
        <end position="387"/>
    </location>
</feature>
<feature type="region of interest" description="Disordered" evidence="12">
    <location>
        <begin position="936"/>
        <end position="965"/>
    </location>
</feature>
<dbReference type="CDD" id="cd18140">
    <property type="entry name" value="HLD_clamp_RFC"/>
    <property type="match status" value="1"/>
</dbReference>
<dbReference type="GO" id="GO:0051539">
    <property type="term" value="F:4 iron, 4 sulfur cluster binding"/>
    <property type="evidence" value="ECO:0007669"/>
    <property type="project" value="UniProtKB-KW"/>
</dbReference>
<keyword evidence="6" id="KW-0479">Metal-binding</keyword>
<dbReference type="InterPro" id="IPR029009">
    <property type="entry name" value="ASB_dom_sf"/>
</dbReference>
<comment type="caution">
    <text evidence="14">The sequence shown here is derived from an EMBL/GenBank/DDBJ whole genome shotgun (WGS) entry which is preliminary data.</text>
</comment>
<keyword evidence="4" id="KW-0004">4Fe-4S</keyword>
<comment type="cofactor">
    <cofactor evidence="1">
        <name>[4Fe-4S] cluster</name>
        <dbReference type="ChEBI" id="CHEBI:49883"/>
    </cofactor>
</comment>
<evidence type="ECO:0000259" key="13">
    <source>
        <dbReference type="SMART" id="SM00382"/>
    </source>
</evidence>
<dbReference type="PANTHER" id="PTHR30182:SF1">
    <property type="entry name" value="L-SERINE DEHYDRATASE 1"/>
    <property type="match status" value="1"/>
</dbReference>
<dbReference type="SMART" id="SM00382">
    <property type="entry name" value="AAA"/>
    <property type="match status" value="1"/>
</dbReference>
<dbReference type="PANTHER" id="PTHR30182">
    <property type="entry name" value="L-SERINE DEHYDRATASE"/>
    <property type="match status" value="1"/>
</dbReference>
<evidence type="ECO:0000256" key="10">
    <source>
        <dbReference type="ARBA" id="ARBA00023014"/>
    </source>
</evidence>
<evidence type="ECO:0000256" key="9">
    <source>
        <dbReference type="ARBA" id="ARBA00023004"/>
    </source>
</evidence>
<evidence type="ECO:0000256" key="8">
    <source>
        <dbReference type="ARBA" id="ARBA00022840"/>
    </source>
</evidence>
<evidence type="ECO:0000256" key="3">
    <source>
        <dbReference type="ARBA" id="ARBA00022432"/>
    </source>
</evidence>
<dbReference type="GO" id="GO:0006094">
    <property type="term" value="P:gluconeogenesis"/>
    <property type="evidence" value="ECO:0007669"/>
    <property type="project" value="UniProtKB-KW"/>
</dbReference>
<keyword evidence="11" id="KW-0456">Lyase</keyword>
<evidence type="ECO:0000256" key="5">
    <source>
        <dbReference type="ARBA" id="ARBA00022705"/>
    </source>
</evidence>
<dbReference type="GO" id="GO:0046872">
    <property type="term" value="F:metal ion binding"/>
    <property type="evidence" value="ECO:0007669"/>
    <property type="project" value="UniProtKB-KW"/>
</dbReference>
<feature type="region of interest" description="Disordered" evidence="12">
    <location>
        <begin position="1661"/>
        <end position="1687"/>
    </location>
</feature>
<dbReference type="GO" id="GO:0005524">
    <property type="term" value="F:ATP binding"/>
    <property type="evidence" value="ECO:0007669"/>
    <property type="project" value="UniProtKB-KW"/>
</dbReference>
<feature type="region of interest" description="Disordered" evidence="12">
    <location>
        <begin position="638"/>
        <end position="657"/>
    </location>
</feature>
<reference evidence="14" key="1">
    <citation type="submission" date="2022-07" db="EMBL/GenBank/DDBJ databases">
        <title>Phylogenomic reconstructions and comparative analyses of Kickxellomycotina fungi.</title>
        <authorList>
            <person name="Reynolds N.K."/>
            <person name="Stajich J.E."/>
            <person name="Barry K."/>
            <person name="Grigoriev I.V."/>
            <person name="Crous P."/>
            <person name="Smith M.E."/>
        </authorList>
    </citation>
    <scope>NUCLEOTIDE SEQUENCE</scope>
    <source>
        <strain evidence="14">NBRC 100468</strain>
    </source>
</reference>
<evidence type="ECO:0000256" key="7">
    <source>
        <dbReference type="ARBA" id="ARBA00022741"/>
    </source>
</evidence>
<evidence type="ECO:0000313" key="15">
    <source>
        <dbReference type="Proteomes" id="UP001150538"/>
    </source>
</evidence>
<evidence type="ECO:0000256" key="11">
    <source>
        <dbReference type="ARBA" id="ARBA00023239"/>
    </source>
</evidence>
<keyword evidence="8" id="KW-0067">ATP-binding</keyword>
<keyword evidence="7" id="KW-0547">Nucleotide-binding</keyword>
<protein>
    <recommendedName>
        <fullName evidence="13">AAA+ ATPase domain-containing protein</fullName>
    </recommendedName>
</protein>
<dbReference type="Gene3D" id="3.30.1330.90">
    <property type="entry name" value="D-3-phosphoglycerate dehydrogenase, domain 3"/>
    <property type="match status" value="1"/>
</dbReference>
<dbReference type="InterPro" id="IPR047854">
    <property type="entry name" value="RFC_lid"/>
</dbReference>
<evidence type="ECO:0000256" key="2">
    <source>
        <dbReference type="ARBA" id="ARBA00004742"/>
    </source>
</evidence>
<dbReference type="Pfam" id="PF03313">
    <property type="entry name" value="SDH_alpha"/>
    <property type="match status" value="1"/>
</dbReference>
<evidence type="ECO:0000256" key="4">
    <source>
        <dbReference type="ARBA" id="ARBA00022485"/>
    </source>
</evidence>
<gene>
    <name evidence="14" type="ORF">H4219_001078</name>
</gene>
<dbReference type="Gene3D" id="1.10.8.60">
    <property type="match status" value="1"/>
</dbReference>
<feature type="region of interest" description="Disordered" evidence="12">
    <location>
        <begin position="1727"/>
        <end position="1752"/>
    </location>
</feature>
<dbReference type="Pfam" id="PF03315">
    <property type="entry name" value="SDH_beta"/>
    <property type="match status" value="1"/>
</dbReference>
<dbReference type="NCBIfam" id="TIGR00720">
    <property type="entry name" value="sda_mono"/>
    <property type="match status" value="1"/>
</dbReference>
<dbReference type="SUPFAM" id="SSF143548">
    <property type="entry name" value="Serine metabolism enzymes domain"/>
    <property type="match status" value="1"/>
</dbReference>
<dbReference type="InterPro" id="IPR005131">
    <property type="entry name" value="Ser_deHydtase_bsu"/>
</dbReference>
<dbReference type="GO" id="GO:0016887">
    <property type="term" value="F:ATP hydrolysis activity"/>
    <property type="evidence" value="ECO:0007669"/>
    <property type="project" value="InterPro"/>
</dbReference>
<comment type="pathway">
    <text evidence="2">Carbohydrate biosynthesis; gluconeogenesis.</text>
</comment>
<dbReference type="CDD" id="cd00009">
    <property type="entry name" value="AAA"/>
    <property type="match status" value="1"/>
</dbReference>
<accession>A0A9W8AAI8</accession>
<feature type="region of interest" description="Disordered" evidence="12">
    <location>
        <begin position="71"/>
        <end position="92"/>
    </location>
</feature>
<feature type="compositionally biased region" description="Polar residues" evidence="12">
    <location>
        <begin position="368"/>
        <end position="386"/>
    </location>
</feature>
<feature type="domain" description="AAA+ ATPase" evidence="13">
    <location>
        <begin position="1143"/>
        <end position="1291"/>
    </location>
</feature>
<feature type="compositionally biased region" description="Basic and acidic residues" evidence="12">
    <location>
        <begin position="77"/>
        <end position="92"/>
    </location>
</feature>
<evidence type="ECO:0000256" key="1">
    <source>
        <dbReference type="ARBA" id="ARBA00001966"/>
    </source>
</evidence>
<feature type="compositionally biased region" description="Polar residues" evidence="12">
    <location>
        <begin position="1727"/>
        <end position="1736"/>
    </location>
</feature>
<evidence type="ECO:0000256" key="6">
    <source>
        <dbReference type="ARBA" id="ARBA00022723"/>
    </source>
</evidence>
<dbReference type="Proteomes" id="UP001150538">
    <property type="component" value="Unassembled WGS sequence"/>
</dbReference>
<dbReference type="GO" id="GO:0003941">
    <property type="term" value="F:L-serine ammonia-lyase activity"/>
    <property type="evidence" value="ECO:0007669"/>
    <property type="project" value="InterPro"/>
</dbReference>
<keyword evidence="5" id="KW-0235">DNA replication</keyword>
<sequence length="1784" mass="196461">MRHLARCSNIRSLSAQRLFSSISSTRSMLAGRWPSKAVASTGSISSLNKTNASSSLWKAASLAQQKAFQSTSTSVSKVEEEEKQENQEQEKTHHAVVSTFDLFSIGIGPSSSHTVGPMRAARIFVATIKADLYGSLALTGIGHGTPNATLMGLEGEAPETVPTDTVISRVQSMHDTNTITLNGTHRIRFNPEKDLTLHYYESLPQHPNGMRFSVFDKNGDLLATNEYFSIGGGFVVNERTQVAHGENVYYRDERETAVKASGSEGGDRQSQDLIVAALPFTNGNDLLHLCHSENLTMAEVVFLNELQWRSRDDVIKSAYKLWEVMDDSIRNGCLSSEEYLPGGLNVKRRAPGLYKNLLRGIYKTSGHYHSSEQQAPGSGSSRSSNLVKDLNETDSAEPHTQVQTNSQASLFKNNGDLMAKRSQLGDLLKQRTTSPRRGVLPQLDYLSVYAIAVNEENAAGGRVVTAPTNGSAGVIPSVLKYHLEFLSENPARDILEFLFTTAAIGMLFKRGASISAAEMGCQGEVGVACAMAAAGFAAVMGGTARQIENAAEIGMEHNLGLTCDPIHGLVQIPCIERNALGAVKAVTAAQLALQGDGSHRVTLDQVIETMRQTGHDMMSKYKETSQGGLAVNVPLHSKEMVSESSQNEPKSGSTKYDINLGNLTLGSSLKKLDKNKLLDSDSDGVFKPDSGIGDNTNDDHASVSGKASTVSKSDQGPDNGVASIAGPSAMDMDSTDDEISDTDMILNSTRSLLKDALQERGNSFQSLSSSSKSMFSKISQINNNNNDDDSDSDIPENTYEAPFALRYDSNTGTFDLDEDGQMLDMGQDELQNIDSDILNFPQFDSLPVSGIPFDEDPDPGSVTPFGEKSSSSTGGRRAEINDGLGAVATIGAQELYNGHIQAIKRQRLLEKRAGKAKDSGFDRNANQHGMVVKGQRENVSTSLVSKPKSSRPLPQPKINTYTMPPSTGQFIISSISEKRCLYFPKRKIDDIKKQRNRIMELTENMHSKSSRINHIVSQIEKTLDFQDDTQDGFGNPYSLGHTQDSLTQVADYNGDTNATDSSEKDSSTLWVDKYRPKTFIDLLRNDVVNREVLRWIKAWDYCVFKNKSSSGKGANLKRAHNEAATSRTNYFNPNYSDKLCRPERRILLISGPPGLGKTTLVHVLAAQAGYRPTEINASDDRTSARAKDRITAITQTHSIASDSKPQLLVIDEIDGAHGSSSASDSNQGLISVLVKMASHSNDKSSDKNDDYSKAKSRPEKGLLRPIICICNDMYAPVLRPLRQVAQCFQLHPPPPSQLVPKLQHICDAEGLKADTWTLMALAEMSECDIRSCINTLQFIRTQTEHLTVDQLHKSQAGQKDVQRSLFVIWNKIFTLPKYYHGNSKRSLRYHNSKADTGSKSLSSFASKRSADGSSSSAATSRIEQQFYINELVQDIRSFGDIDKIMQGCFENYLNLGVRDLTYTKISDLCRDWFAFYDYIDLKISRKPSIASTLWDYLNYSIVAVHKVCSTPYGLTTNMFTYPNSSFEMYTKIQATKNITLSMLQGASDPRALLTWSPHSAATDLLCWLVRILSTNLVTVNHSLLKGDELARFERLVSILVDWGLNFVQSRADNGQFTFTLDPPVDRLTCFTSVSPPVKLLAYRYATRQMISQSVSLQKIIRSKNSDPKAERQSATMDSVSNDKKKTQSQDYLEKLMKPVAPKAISTAIHKPARDFFGRIIEDQSSKNTSKSDSIATKKQKYKGLSHNESTINSADKASDTNVWFYYNEGYSNAVRHLATMEDLF</sequence>
<dbReference type="InterPro" id="IPR003593">
    <property type="entry name" value="AAA+_ATPase"/>
</dbReference>
<feature type="compositionally biased region" description="Low complexity" evidence="12">
    <location>
        <begin position="1398"/>
        <end position="1416"/>
    </location>
</feature>
<dbReference type="InterPro" id="IPR005130">
    <property type="entry name" value="Ser_deHydtase-like_asu"/>
</dbReference>
<dbReference type="FunFam" id="3.30.1330.90:FF:000001">
    <property type="entry name" value="L-serine ammonia-lyase 1"/>
    <property type="match status" value="1"/>
</dbReference>
<name>A0A9W8AAI8_9FUNG</name>
<dbReference type="Pfam" id="PF00004">
    <property type="entry name" value="AAA"/>
    <property type="match status" value="1"/>
</dbReference>
<evidence type="ECO:0000256" key="12">
    <source>
        <dbReference type="SAM" id="MobiDB-lite"/>
    </source>
</evidence>
<dbReference type="InterPro" id="IPR004644">
    <property type="entry name" value="Fe-S_L-Ser_mono"/>
</dbReference>
<evidence type="ECO:0000313" key="14">
    <source>
        <dbReference type="EMBL" id="KAJ1920841.1"/>
    </source>
</evidence>
<feature type="region of interest" description="Disordered" evidence="12">
    <location>
        <begin position="1394"/>
        <end position="1416"/>
    </location>
</feature>
<feature type="compositionally biased region" description="Polar residues" evidence="12">
    <location>
        <begin position="642"/>
        <end position="657"/>
    </location>
</feature>
<dbReference type="EMBL" id="JANBPU010000009">
    <property type="protein sequence ID" value="KAJ1920841.1"/>
    <property type="molecule type" value="Genomic_DNA"/>
</dbReference>
<keyword evidence="15" id="KW-1185">Reference proteome</keyword>
<feature type="region of interest" description="Disordered" evidence="12">
    <location>
        <begin position="678"/>
        <end position="739"/>
    </location>
</feature>
<dbReference type="GO" id="GO:0006260">
    <property type="term" value="P:DNA replication"/>
    <property type="evidence" value="ECO:0007669"/>
    <property type="project" value="UniProtKB-KW"/>
</dbReference>
<keyword evidence="10" id="KW-0411">Iron-sulfur</keyword>
<proteinExistence type="predicted"/>
<keyword evidence="3" id="KW-0312">Gluconeogenesis</keyword>
<feature type="compositionally biased region" description="Polar residues" evidence="12">
    <location>
        <begin position="705"/>
        <end position="716"/>
    </location>
</feature>
<dbReference type="OrthoDB" id="192663at2759"/>
<dbReference type="InterPro" id="IPR003959">
    <property type="entry name" value="ATPase_AAA_core"/>
</dbReference>
<dbReference type="InterPro" id="IPR027417">
    <property type="entry name" value="P-loop_NTPase"/>
</dbReference>
<dbReference type="Gene3D" id="3.40.50.300">
    <property type="entry name" value="P-loop containing nucleotide triphosphate hydrolases"/>
    <property type="match status" value="1"/>
</dbReference>